<dbReference type="PANTHER" id="PTHR46211:SF14">
    <property type="entry name" value="GLYCEROPHOSPHODIESTER PHOSPHODIESTERASE"/>
    <property type="match status" value="1"/>
</dbReference>
<dbReference type="InterPro" id="IPR030395">
    <property type="entry name" value="GP_PDE_dom"/>
</dbReference>
<accession>F1T795</accession>
<dbReference type="InterPro" id="IPR017946">
    <property type="entry name" value="PLC-like_Pdiesterase_TIM-brl"/>
</dbReference>
<dbReference type="EMBL" id="ACXX02000001">
    <property type="protein sequence ID" value="EGD49343.1"/>
    <property type="molecule type" value="Genomic_DNA"/>
</dbReference>
<feature type="domain" description="GP-PDE" evidence="1">
    <location>
        <begin position="14"/>
        <end position="249"/>
    </location>
</feature>
<reference evidence="2" key="1">
    <citation type="submission" date="2009-07" db="EMBL/GenBank/DDBJ databases">
        <authorList>
            <consortium name="US DOE Joint Genome Institute (JGI-PGF)"/>
            <person name="Lucas S."/>
            <person name="Copeland A."/>
            <person name="Lapidus A."/>
            <person name="Glavina del Rio T."/>
            <person name="Tice H."/>
            <person name="Bruce D."/>
            <person name="Goodwin L."/>
            <person name="Pitluck S."/>
            <person name="Larimer F."/>
            <person name="Land M.L."/>
            <person name="Mouttaki H."/>
            <person name="He Z."/>
            <person name="Zhou J."/>
            <person name="Hemme C.L."/>
        </authorList>
    </citation>
    <scope>NUCLEOTIDE SEQUENCE</scope>
    <source>
        <strain evidence="2">DSM 2782</strain>
    </source>
</reference>
<keyword evidence="3" id="KW-1185">Reference proteome</keyword>
<dbReference type="GO" id="GO:0008081">
    <property type="term" value="F:phosphoric diester hydrolase activity"/>
    <property type="evidence" value="ECO:0007669"/>
    <property type="project" value="InterPro"/>
</dbReference>
<gene>
    <name evidence="2" type="ORF">Cpap_3775</name>
</gene>
<dbReference type="AlphaFoldDB" id="F1T795"/>
<dbReference type="OrthoDB" id="384721at2"/>
<evidence type="ECO:0000259" key="1">
    <source>
        <dbReference type="PROSITE" id="PS51704"/>
    </source>
</evidence>
<dbReference type="Proteomes" id="UP000003860">
    <property type="component" value="Unassembled WGS sequence"/>
</dbReference>
<organism evidence="2 3">
    <name type="scientific">Ruminiclostridium papyrosolvens DSM 2782</name>
    <dbReference type="NCBI Taxonomy" id="588581"/>
    <lineage>
        <taxon>Bacteria</taxon>
        <taxon>Bacillati</taxon>
        <taxon>Bacillota</taxon>
        <taxon>Clostridia</taxon>
        <taxon>Eubacteriales</taxon>
        <taxon>Oscillospiraceae</taxon>
        <taxon>Ruminiclostridium</taxon>
    </lineage>
</organism>
<proteinExistence type="predicted"/>
<dbReference type="SUPFAM" id="SSF51695">
    <property type="entry name" value="PLC-like phosphodiesterases"/>
    <property type="match status" value="1"/>
</dbReference>
<protein>
    <submittedName>
        <fullName evidence="2">Glycerophosphoryl diester phosphodiesterase</fullName>
    </submittedName>
</protein>
<evidence type="ECO:0000313" key="3">
    <source>
        <dbReference type="Proteomes" id="UP000003860"/>
    </source>
</evidence>
<dbReference type="CDD" id="cd08565">
    <property type="entry name" value="GDPD_pAtGDE_like"/>
    <property type="match status" value="1"/>
</dbReference>
<dbReference type="PANTHER" id="PTHR46211">
    <property type="entry name" value="GLYCEROPHOSPHORYL DIESTER PHOSPHODIESTERASE"/>
    <property type="match status" value="1"/>
</dbReference>
<dbReference type="PROSITE" id="PS51704">
    <property type="entry name" value="GP_PDE"/>
    <property type="match status" value="1"/>
</dbReference>
<sequence>MGKIIDRLLDKERILVAGHRGVGAFYPENTLLSIQKALEMNVDMIEFDMNLTKDKVVVIMHDRTVDRTTNGKGYIHDMTLKQIKELDAGGKFGKAFEGLKVPTLREFCELVQPYENILLNAEIKEKTYETVDLAMEVLKEYGLMHRCVFTCFDAFIAAYMYDSYGVRVQGFPKEKMENFVDGETGTYSKLFAVGIDMKIITPERVKEFENLGILPWSYCPDTDELVYESIRCGARLMTCNNPLPALKILKEKGWHSQMLKGNR</sequence>
<dbReference type="eggNOG" id="COG0584">
    <property type="taxonomic scope" value="Bacteria"/>
</dbReference>
<dbReference type="GO" id="GO:0006629">
    <property type="term" value="P:lipid metabolic process"/>
    <property type="evidence" value="ECO:0007669"/>
    <property type="project" value="InterPro"/>
</dbReference>
<dbReference type="Pfam" id="PF03009">
    <property type="entry name" value="GDPD"/>
    <property type="match status" value="1"/>
</dbReference>
<name>F1T795_9FIRM</name>
<dbReference type="RefSeq" id="WP_004616004.1">
    <property type="nucleotide sequence ID" value="NZ_ACXX02000001.1"/>
</dbReference>
<comment type="caution">
    <text evidence="2">The sequence shown here is derived from an EMBL/GenBank/DDBJ whole genome shotgun (WGS) entry which is preliminary data.</text>
</comment>
<dbReference type="Gene3D" id="3.20.20.190">
    <property type="entry name" value="Phosphatidylinositol (PI) phosphodiesterase"/>
    <property type="match status" value="1"/>
</dbReference>
<reference evidence="2" key="2">
    <citation type="submission" date="2011-01" db="EMBL/GenBank/DDBJ databases">
        <title>The Non-contiguous Finished genome of Clostridium papyrosolvens.</title>
        <authorList>
            <person name="Lucas S."/>
            <person name="Copeland A."/>
            <person name="Lapidus A."/>
            <person name="Cheng J.-F."/>
            <person name="Goodwin L."/>
            <person name="Pitluck S."/>
            <person name="Misra M."/>
            <person name="Chertkov O."/>
            <person name="Detter J.C."/>
            <person name="Han C."/>
            <person name="Tapia R."/>
            <person name="Land M."/>
            <person name="Hauser L."/>
            <person name="Kyrpides N."/>
            <person name="Ivanova N."/>
            <person name="Pagani I."/>
            <person name="Mouttaki H."/>
            <person name="He Z."/>
            <person name="Zhou J."/>
            <person name="Hemme C.L."/>
            <person name="Woyke T."/>
        </authorList>
    </citation>
    <scope>NUCLEOTIDE SEQUENCE [LARGE SCALE GENOMIC DNA]</scope>
    <source>
        <strain evidence="2">DSM 2782</strain>
    </source>
</reference>
<evidence type="ECO:0000313" key="2">
    <source>
        <dbReference type="EMBL" id="EGD49343.1"/>
    </source>
</evidence>
<dbReference type="STRING" id="588581.Cpap_3775"/>